<dbReference type="GO" id="GO:0008757">
    <property type="term" value="F:S-adenosylmethionine-dependent methyltransferase activity"/>
    <property type="evidence" value="ECO:0007669"/>
    <property type="project" value="InterPro"/>
</dbReference>
<dbReference type="PANTHER" id="PTHR43591:SF24">
    <property type="entry name" value="2-METHOXY-6-POLYPRENYL-1,4-BENZOQUINOL METHYLASE, MITOCHONDRIAL"/>
    <property type="match status" value="1"/>
</dbReference>
<protein>
    <submittedName>
        <fullName evidence="2">Ubiquinone/menaquinone biosynthesis methyltransferase ubiE</fullName>
        <ecNumber evidence="2">2.1.1.163</ecNumber>
    </submittedName>
</protein>
<feature type="domain" description="Methyltransferase type 11" evidence="1">
    <location>
        <begin position="54"/>
        <end position="148"/>
    </location>
</feature>
<dbReference type="KEGG" id="mbai:MB901379_02042"/>
<evidence type="ECO:0000313" key="2">
    <source>
        <dbReference type="EMBL" id="VDM88480.1"/>
    </source>
</evidence>
<gene>
    <name evidence="2" type="primary">ubiE_2</name>
    <name evidence="2" type="ORF">MB901379_02042</name>
</gene>
<keyword evidence="2" id="KW-0808">Transferase</keyword>
<proteinExistence type="predicted"/>
<organism evidence="2 3">
    <name type="scientific">Mycobacterium basiliense</name>
    <dbReference type="NCBI Taxonomy" id="2094119"/>
    <lineage>
        <taxon>Bacteria</taxon>
        <taxon>Bacillati</taxon>
        <taxon>Actinomycetota</taxon>
        <taxon>Actinomycetes</taxon>
        <taxon>Mycobacteriales</taxon>
        <taxon>Mycobacteriaceae</taxon>
        <taxon>Mycobacterium</taxon>
    </lineage>
</organism>
<dbReference type="EMBL" id="LR130759">
    <property type="protein sequence ID" value="VDM88480.1"/>
    <property type="molecule type" value="Genomic_DNA"/>
</dbReference>
<dbReference type="Gene3D" id="3.40.50.150">
    <property type="entry name" value="Vaccinia Virus protein VP39"/>
    <property type="match status" value="1"/>
</dbReference>
<dbReference type="InterPro" id="IPR013216">
    <property type="entry name" value="Methyltransf_11"/>
</dbReference>
<keyword evidence="2" id="KW-0830">Ubiquinone</keyword>
<name>A0A3S4BVE3_9MYCO</name>
<dbReference type="SUPFAM" id="SSF53335">
    <property type="entry name" value="S-adenosyl-L-methionine-dependent methyltransferases"/>
    <property type="match status" value="1"/>
</dbReference>
<evidence type="ECO:0000259" key="1">
    <source>
        <dbReference type="Pfam" id="PF08241"/>
    </source>
</evidence>
<keyword evidence="2" id="KW-0489">Methyltransferase</keyword>
<dbReference type="Pfam" id="PF08241">
    <property type="entry name" value="Methyltransf_11"/>
    <property type="match status" value="1"/>
</dbReference>
<accession>A0A3S4BVE3</accession>
<keyword evidence="3" id="KW-1185">Reference proteome</keyword>
<dbReference type="PANTHER" id="PTHR43591">
    <property type="entry name" value="METHYLTRANSFERASE"/>
    <property type="match status" value="1"/>
</dbReference>
<dbReference type="InterPro" id="IPR029063">
    <property type="entry name" value="SAM-dependent_MTases_sf"/>
</dbReference>
<evidence type="ECO:0000313" key="3">
    <source>
        <dbReference type="Proteomes" id="UP000269998"/>
    </source>
</evidence>
<sequence length="274" mass="30214">MPIDTTPGDFKAPVTTHRDMWALGDYPAIADGVLASLGPTLVSASGVRRGDRVLDVAAGSGNVSIAAAMTGAHVVATDLTPELLRRAQQRAAAADLTLGWREANAEALPFGFNEFDAVLSTVGVMFAPRHQRAPDELARVCRRGGKISVLSWTPEGFYGQLLSIIRPRQPTLPTGAPHEVWWGREPYISSLFGDHVCDIRTRRGALTVDRFEQPEQCVDEFKERYGPTINAYRNIGGDPRRVARLDTELIELSREHLVSGVTHWEYLIFTARKR</sequence>
<dbReference type="CDD" id="cd02440">
    <property type="entry name" value="AdoMet_MTases"/>
    <property type="match status" value="1"/>
</dbReference>
<dbReference type="EC" id="2.1.1.163" evidence="2"/>
<dbReference type="GO" id="GO:0043770">
    <property type="term" value="F:demethylmenaquinone methyltransferase activity"/>
    <property type="evidence" value="ECO:0007669"/>
    <property type="project" value="UniProtKB-EC"/>
</dbReference>
<reference evidence="3" key="1">
    <citation type="submission" date="2018-02" db="EMBL/GenBank/DDBJ databases">
        <authorList>
            <person name="Seth-Smith MB H."/>
            <person name="Seth-Smith H."/>
        </authorList>
    </citation>
    <scope>NUCLEOTIDE SEQUENCE [LARGE SCALE GENOMIC DNA]</scope>
</reference>
<dbReference type="Proteomes" id="UP000269998">
    <property type="component" value="Chromosome"/>
</dbReference>
<dbReference type="AlphaFoldDB" id="A0A3S4BVE3"/>
<dbReference type="GO" id="GO:0032259">
    <property type="term" value="P:methylation"/>
    <property type="evidence" value="ECO:0007669"/>
    <property type="project" value="UniProtKB-KW"/>
</dbReference>